<sequence length="605" mass="67741">MSKVDRRLPIACKRCRLKKLKCDDSTPKTCQNCKKAAVPCILVDPVSKREFDREYVENLGERARNLRATLGESADSPTARSNPAAQVTGPSTFHGVGSVISVAKLVEAAVSARAAASCLIDVGQEVAEEQQMLTGIKASRAPLPPSSAGRELVESYLRGLHVLHPVLRRSTVYDDLKSMYSQSTPPCSKEILFRMYMVFAIGAIPLWRKGIHSVAPIDYYVTAMGYATPILSLPGFGQIQAIMLIILFSIQHDIGMGNKWDLTRMAMRICIENDYHLKARGRFDLLEEQMRRRLFWACYISDRHIASLTGRPVAIEDRDIDIELPIDADDDLIESGTTSEQHARGYSEVSFQLRQIGLRKITSRIRTQLYRAPSSSLATVPGSTNVYETVEWRDLNYFRERLSVFRCLVMQFRASPERHSAGTHNTDKCLQAATGVIQSYKSLHASEKLVLNWTCVHDVMSASFTALYCGLAIYDSSGEERQSWEEHRNTMLLACSGCIEILSLIAETWTTVKKHLEIFKALSTKISDIVQAAQTTVEPPSQSITLPSLSGDQWEIPGSSNDCPNQPNDLLNLSDSIDWSKVNWEAIMNCEEPMLDINDIYYQDL</sequence>
<keyword evidence="7" id="KW-0539">Nucleus</keyword>
<proteinExistence type="predicted"/>
<dbReference type="PROSITE" id="PS50048">
    <property type="entry name" value="ZN2_CY6_FUNGAL_2"/>
    <property type="match status" value="1"/>
</dbReference>
<accession>A0A1L9Q1T6</accession>
<evidence type="ECO:0000313" key="9">
    <source>
        <dbReference type="EMBL" id="OJJ07723.1"/>
    </source>
</evidence>
<dbReference type="GO" id="GO:0005634">
    <property type="term" value="C:nucleus"/>
    <property type="evidence" value="ECO:0007669"/>
    <property type="project" value="UniProtKB-SubCell"/>
</dbReference>
<evidence type="ECO:0000256" key="1">
    <source>
        <dbReference type="ARBA" id="ARBA00004123"/>
    </source>
</evidence>
<dbReference type="CDD" id="cd12148">
    <property type="entry name" value="fungal_TF_MHR"/>
    <property type="match status" value="1"/>
</dbReference>
<dbReference type="RefSeq" id="XP_040673485.1">
    <property type="nucleotide sequence ID" value="XM_040818463.1"/>
</dbReference>
<dbReference type="Pfam" id="PF00172">
    <property type="entry name" value="Zn_clus"/>
    <property type="match status" value="1"/>
</dbReference>
<dbReference type="Proteomes" id="UP000184073">
    <property type="component" value="Unassembled WGS sequence"/>
</dbReference>
<keyword evidence="4" id="KW-0805">Transcription regulation</keyword>
<dbReference type="PANTHER" id="PTHR47782">
    <property type="entry name" value="ZN(II)2CYS6 TRANSCRIPTION FACTOR (EUROFUNG)-RELATED"/>
    <property type="match status" value="1"/>
</dbReference>
<dbReference type="SUPFAM" id="SSF57701">
    <property type="entry name" value="Zn2/Cys6 DNA-binding domain"/>
    <property type="match status" value="1"/>
</dbReference>
<dbReference type="GeneID" id="63733974"/>
<dbReference type="GO" id="GO:0008270">
    <property type="term" value="F:zinc ion binding"/>
    <property type="evidence" value="ECO:0007669"/>
    <property type="project" value="InterPro"/>
</dbReference>
<dbReference type="GO" id="GO:0043565">
    <property type="term" value="F:sequence-specific DNA binding"/>
    <property type="evidence" value="ECO:0007669"/>
    <property type="project" value="TreeGrafter"/>
</dbReference>
<dbReference type="GO" id="GO:0006351">
    <property type="term" value="P:DNA-templated transcription"/>
    <property type="evidence" value="ECO:0007669"/>
    <property type="project" value="InterPro"/>
</dbReference>
<evidence type="ECO:0000256" key="7">
    <source>
        <dbReference type="ARBA" id="ARBA00023242"/>
    </source>
</evidence>
<dbReference type="SMART" id="SM00066">
    <property type="entry name" value="GAL4"/>
    <property type="match status" value="1"/>
</dbReference>
<keyword evidence="10" id="KW-1185">Reference proteome</keyword>
<dbReference type="SMART" id="SM00906">
    <property type="entry name" value="Fungal_trans"/>
    <property type="match status" value="1"/>
</dbReference>
<protein>
    <recommendedName>
        <fullName evidence="8">Zn(2)-C6 fungal-type domain-containing protein</fullName>
    </recommendedName>
</protein>
<dbReference type="InterPro" id="IPR007219">
    <property type="entry name" value="XnlR_reg_dom"/>
</dbReference>
<dbReference type="Gene3D" id="4.10.240.10">
    <property type="entry name" value="Zn(2)-C6 fungal-type DNA-binding domain"/>
    <property type="match status" value="1"/>
</dbReference>
<dbReference type="OrthoDB" id="5296287at2759"/>
<dbReference type="InterPro" id="IPR036864">
    <property type="entry name" value="Zn2-C6_fun-type_DNA-bd_sf"/>
</dbReference>
<evidence type="ECO:0000256" key="5">
    <source>
        <dbReference type="ARBA" id="ARBA00023125"/>
    </source>
</evidence>
<dbReference type="PANTHER" id="PTHR47782:SF12">
    <property type="entry name" value="ZN(II)2CYS6 TRANSCRIPTION FACTOR (EUROFUNG)"/>
    <property type="match status" value="1"/>
</dbReference>
<evidence type="ECO:0000256" key="6">
    <source>
        <dbReference type="ARBA" id="ARBA00023163"/>
    </source>
</evidence>
<keyword evidence="6" id="KW-0804">Transcription</keyword>
<evidence type="ECO:0000313" key="10">
    <source>
        <dbReference type="Proteomes" id="UP000184073"/>
    </source>
</evidence>
<evidence type="ECO:0000256" key="3">
    <source>
        <dbReference type="ARBA" id="ARBA00022833"/>
    </source>
</evidence>
<evidence type="ECO:0000259" key="8">
    <source>
        <dbReference type="PROSITE" id="PS50048"/>
    </source>
</evidence>
<dbReference type="CDD" id="cd00067">
    <property type="entry name" value="GAL4"/>
    <property type="match status" value="1"/>
</dbReference>
<feature type="domain" description="Zn(2)-C6 fungal-type" evidence="8">
    <location>
        <begin position="11"/>
        <end position="42"/>
    </location>
</feature>
<dbReference type="InterPro" id="IPR052202">
    <property type="entry name" value="Yeast_MetPath_Reg"/>
</dbReference>
<dbReference type="AlphaFoldDB" id="A0A1L9Q1T6"/>
<organism evidence="9 10">
    <name type="scientific">Aspergillus versicolor CBS 583.65</name>
    <dbReference type="NCBI Taxonomy" id="1036611"/>
    <lineage>
        <taxon>Eukaryota</taxon>
        <taxon>Fungi</taxon>
        <taxon>Dikarya</taxon>
        <taxon>Ascomycota</taxon>
        <taxon>Pezizomycotina</taxon>
        <taxon>Eurotiomycetes</taxon>
        <taxon>Eurotiomycetidae</taxon>
        <taxon>Eurotiales</taxon>
        <taxon>Aspergillaceae</taxon>
        <taxon>Aspergillus</taxon>
        <taxon>Aspergillus subgen. Nidulantes</taxon>
    </lineage>
</organism>
<dbReference type="STRING" id="1036611.A0A1L9Q1T6"/>
<dbReference type="EMBL" id="KV878137">
    <property type="protein sequence ID" value="OJJ07723.1"/>
    <property type="molecule type" value="Genomic_DNA"/>
</dbReference>
<keyword evidence="5" id="KW-0238">DNA-binding</keyword>
<evidence type="ECO:0000256" key="2">
    <source>
        <dbReference type="ARBA" id="ARBA00022723"/>
    </source>
</evidence>
<dbReference type="PROSITE" id="PS00463">
    <property type="entry name" value="ZN2_CY6_FUNGAL_1"/>
    <property type="match status" value="1"/>
</dbReference>
<dbReference type="InterPro" id="IPR001138">
    <property type="entry name" value="Zn2Cys6_DnaBD"/>
</dbReference>
<keyword evidence="3" id="KW-0862">Zinc</keyword>
<dbReference type="GO" id="GO:0045944">
    <property type="term" value="P:positive regulation of transcription by RNA polymerase II"/>
    <property type="evidence" value="ECO:0007669"/>
    <property type="project" value="TreeGrafter"/>
</dbReference>
<dbReference type="Pfam" id="PF04082">
    <property type="entry name" value="Fungal_trans"/>
    <property type="match status" value="1"/>
</dbReference>
<reference evidence="10" key="1">
    <citation type="journal article" date="2017" name="Genome Biol.">
        <title>Comparative genomics reveals high biological diversity and specific adaptations in the industrially and medically important fungal genus Aspergillus.</title>
        <authorList>
            <person name="de Vries R.P."/>
            <person name="Riley R."/>
            <person name="Wiebenga A."/>
            <person name="Aguilar-Osorio G."/>
            <person name="Amillis S."/>
            <person name="Uchima C.A."/>
            <person name="Anderluh G."/>
            <person name="Asadollahi M."/>
            <person name="Askin M."/>
            <person name="Barry K."/>
            <person name="Battaglia E."/>
            <person name="Bayram O."/>
            <person name="Benocci T."/>
            <person name="Braus-Stromeyer S.A."/>
            <person name="Caldana C."/>
            <person name="Canovas D."/>
            <person name="Cerqueira G.C."/>
            <person name="Chen F."/>
            <person name="Chen W."/>
            <person name="Choi C."/>
            <person name="Clum A."/>
            <person name="Dos Santos R.A."/>
            <person name="Damasio A.R."/>
            <person name="Diallinas G."/>
            <person name="Emri T."/>
            <person name="Fekete E."/>
            <person name="Flipphi M."/>
            <person name="Freyberg S."/>
            <person name="Gallo A."/>
            <person name="Gournas C."/>
            <person name="Habgood R."/>
            <person name="Hainaut M."/>
            <person name="Harispe M.L."/>
            <person name="Henrissat B."/>
            <person name="Hilden K.S."/>
            <person name="Hope R."/>
            <person name="Hossain A."/>
            <person name="Karabika E."/>
            <person name="Karaffa L."/>
            <person name="Karanyi Z."/>
            <person name="Krasevec N."/>
            <person name="Kuo A."/>
            <person name="Kusch H."/>
            <person name="LaButti K."/>
            <person name="Lagendijk E.L."/>
            <person name="Lapidus A."/>
            <person name="Levasseur A."/>
            <person name="Lindquist E."/>
            <person name="Lipzen A."/>
            <person name="Logrieco A.F."/>
            <person name="MacCabe A."/>
            <person name="Maekelae M.R."/>
            <person name="Malavazi I."/>
            <person name="Melin P."/>
            <person name="Meyer V."/>
            <person name="Mielnichuk N."/>
            <person name="Miskei M."/>
            <person name="Molnar A.P."/>
            <person name="Mule G."/>
            <person name="Ngan C.Y."/>
            <person name="Orejas M."/>
            <person name="Orosz E."/>
            <person name="Ouedraogo J.P."/>
            <person name="Overkamp K.M."/>
            <person name="Park H.-S."/>
            <person name="Perrone G."/>
            <person name="Piumi F."/>
            <person name="Punt P.J."/>
            <person name="Ram A.F."/>
            <person name="Ramon A."/>
            <person name="Rauscher S."/>
            <person name="Record E."/>
            <person name="Riano-Pachon D.M."/>
            <person name="Robert V."/>
            <person name="Roehrig J."/>
            <person name="Ruller R."/>
            <person name="Salamov A."/>
            <person name="Salih N.S."/>
            <person name="Samson R.A."/>
            <person name="Sandor E."/>
            <person name="Sanguinetti M."/>
            <person name="Schuetze T."/>
            <person name="Sepcic K."/>
            <person name="Shelest E."/>
            <person name="Sherlock G."/>
            <person name="Sophianopoulou V."/>
            <person name="Squina F.M."/>
            <person name="Sun H."/>
            <person name="Susca A."/>
            <person name="Todd R.B."/>
            <person name="Tsang A."/>
            <person name="Unkles S.E."/>
            <person name="van de Wiele N."/>
            <person name="van Rossen-Uffink D."/>
            <person name="Oliveira J.V."/>
            <person name="Vesth T.C."/>
            <person name="Visser J."/>
            <person name="Yu J.-H."/>
            <person name="Zhou M."/>
            <person name="Andersen M.R."/>
            <person name="Archer D.B."/>
            <person name="Baker S.E."/>
            <person name="Benoit I."/>
            <person name="Brakhage A.A."/>
            <person name="Braus G.H."/>
            <person name="Fischer R."/>
            <person name="Frisvad J.C."/>
            <person name="Goldman G.H."/>
            <person name="Houbraken J."/>
            <person name="Oakley B."/>
            <person name="Pocsi I."/>
            <person name="Scazzocchio C."/>
            <person name="Seiboth B."/>
            <person name="vanKuyk P.A."/>
            <person name="Wortman J."/>
            <person name="Dyer P.S."/>
            <person name="Grigoriev I.V."/>
        </authorList>
    </citation>
    <scope>NUCLEOTIDE SEQUENCE [LARGE SCALE GENOMIC DNA]</scope>
    <source>
        <strain evidence="10">CBS 583.65</strain>
    </source>
</reference>
<evidence type="ECO:0000256" key="4">
    <source>
        <dbReference type="ARBA" id="ARBA00023015"/>
    </source>
</evidence>
<dbReference type="GO" id="GO:0000981">
    <property type="term" value="F:DNA-binding transcription factor activity, RNA polymerase II-specific"/>
    <property type="evidence" value="ECO:0007669"/>
    <property type="project" value="InterPro"/>
</dbReference>
<comment type="subcellular location">
    <subcellularLocation>
        <location evidence="1">Nucleus</location>
    </subcellularLocation>
</comment>
<keyword evidence="2" id="KW-0479">Metal-binding</keyword>
<name>A0A1L9Q1T6_ASPVE</name>
<dbReference type="VEuPathDB" id="FungiDB:ASPVEDRAFT_88963"/>
<gene>
    <name evidence="9" type="ORF">ASPVEDRAFT_88963</name>
</gene>